<dbReference type="Gene3D" id="3.40.50.2300">
    <property type="match status" value="1"/>
</dbReference>
<dbReference type="PANTHER" id="PTHR43547:SF2">
    <property type="entry name" value="HYBRID SIGNAL TRANSDUCTION HISTIDINE KINASE C"/>
    <property type="match status" value="1"/>
</dbReference>
<dbReference type="InterPro" id="IPR036890">
    <property type="entry name" value="HATPase_C_sf"/>
</dbReference>
<feature type="modified residue" description="4-aspartylphosphate" evidence="6">
    <location>
        <position position="54"/>
    </location>
</feature>
<evidence type="ECO:0000259" key="8">
    <source>
        <dbReference type="PROSITE" id="PS50110"/>
    </source>
</evidence>
<dbReference type="Pfam" id="PF00072">
    <property type="entry name" value="Response_reg"/>
    <property type="match status" value="1"/>
</dbReference>
<dbReference type="InterPro" id="IPR001789">
    <property type="entry name" value="Sig_transdc_resp-reg_receiver"/>
</dbReference>
<feature type="domain" description="Response regulatory" evidence="8">
    <location>
        <begin position="5"/>
        <end position="121"/>
    </location>
</feature>
<proteinExistence type="predicted"/>
<dbReference type="InterPro" id="IPR004358">
    <property type="entry name" value="Sig_transdc_His_kin-like_C"/>
</dbReference>
<feature type="domain" description="Histidine kinase" evidence="7">
    <location>
        <begin position="158"/>
        <end position="378"/>
    </location>
</feature>
<name>K9YIY6_CYASC</name>
<gene>
    <name evidence="9" type="ordered locus">Cyast_0385</name>
</gene>
<keyword evidence="10" id="KW-1185">Reference proteome</keyword>
<dbReference type="KEGG" id="csn:Cyast_0385"/>
<evidence type="ECO:0000256" key="4">
    <source>
        <dbReference type="ARBA" id="ARBA00022777"/>
    </source>
</evidence>
<dbReference type="Pfam" id="PF00512">
    <property type="entry name" value="HisKA"/>
    <property type="match status" value="1"/>
</dbReference>
<dbReference type="PRINTS" id="PR00344">
    <property type="entry name" value="BCTRLSENSOR"/>
</dbReference>
<dbReference type="FunFam" id="3.40.50.2300:FF:000444">
    <property type="entry name" value="Sensory transduction histidine kinase"/>
    <property type="match status" value="1"/>
</dbReference>
<dbReference type="STRING" id="292563.Cyast_0385"/>
<evidence type="ECO:0000313" key="10">
    <source>
        <dbReference type="Proteomes" id="UP000010483"/>
    </source>
</evidence>
<dbReference type="eggNOG" id="COG0745">
    <property type="taxonomic scope" value="Bacteria"/>
</dbReference>
<evidence type="ECO:0000256" key="1">
    <source>
        <dbReference type="ARBA" id="ARBA00000085"/>
    </source>
</evidence>
<dbReference type="SUPFAM" id="SSF55874">
    <property type="entry name" value="ATPase domain of HSP90 chaperone/DNA topoisomerase II/histidine kinase"/>
    <property type="match status" value="1"/>
</dbReference>
<reference evidence="10" key="1">
    <citation type="journal article" date="2013" name="Proc. Natl. Acad. Sci. U.S.A.">
        <title>Improving the coverage of the cyanobacterial phylum using diversity-driven genome sequencing.</title>
        <authorList>
            <person name="Shih P.M."/>
            <person name="Wu D."/>
            <person name="Latifi A."/>
            <person name="Axen S.D."/>
            <person name="Fewer D.P."/>
            <person name="Talla E."/>
            <person name="Calteau A."/>
            <person name="Cai F."/>
            <person name="Tandeau de Marsac N."/>
            <person name="Rippka R."/>
            <person name="Herdman M."/>
            <person name="Sivonen K."/>
            <person name="Coursin T."/>
            <person name="Laurent T."/>
            <person name="Goodwin L."/>
            <person name="Nolan M."/>
            <person name="Davenport K.W."/>
            <person name="Han C.S."/>
            <person name="Rubin E.M."/>
            <person name="Eisen J.A."/>
            <person name="Woyke T."/>
            <person name="Gugger M."/>
            <person name="Kerfeld C.A."/>
        </authorList>
    </citation>
    <scope>NUCLEOTIDE SEQUENCE [LARGE SCALE GENOMIC DNA]</scope>
    <source>
        <strain evidence="10">ATCC 29140 / PCC 7202</strain>
    </source>
</reference>
<dbReference type="PROSITE" id="PS50110">
    <property type="entry name" value="RESPONSE_REGULATORY"/>
    <property type="match status" value="1"/>
</dbReference>
<dbReference type="InterPro" id="IPR036097">
    <property type="entry name" value="HisK_dim/P_sf"/>
</dbReference>
<dbReference type="CDD" id="cd00082">
    <property type="entry name" value="HisKA"/>
    <property type="match status" value="1"/>
</dbReference>
<dbReference type="Gene3D" id="3.30.565.10">
    <property type="entry name" value="Histidine kinase-like ATPase, C-terminal domain"/>
    <property type="match status" value="1"/>
</dbReference>
<dbReference type="BioCyc" id="CSTA292563:G1353-388-MONOMER"/>
<dbReference type="AlphaFoldDB" id="K9YIY6"/>
<dbReference type="EMBL" id="CP003940">
    <property type="protein sequence ID" value="AFZ46365.1"/>
    <property type="molecule type" value="Genomic_DNA"/>
</dbReference>
<keyword evidence="3 6" id="KW-0597">Phosphoprotein</keyword>
<evidence type="ECO:0000256" key="3">
    <source>
        <dbReference type="ARBA" id="ARBA00022553"/>
    </source>
</evidence>
<dbReference type="SMART" id="SM00448">
    <property type="entry name" value="REC"/>
    <property type="match status" value="1"/>
</dbReference>
<dbReference type="PROSITE" id="PS50109">
    <property type="entry name" value="HIS_KIN"/>
    <property type="match status" value="1"/>
</dbReference>
<dbReference type="eggNOG" id="COG4585">
    <property type="taxonomic scope" value="Bacteria"/>
</dbReference>
<dbReference type="EC" id="2.7.13.3" evidence="2"/>
<protein>
    <recommendedName>
        <fullName evidence="2">histidine kinase</fullName>
        <ecNumber evidence="2">2.7.13.3</ecNumber>
    </recommendedName>
</protein>
<keyword evidence="4 9" id="KW-0418">Kinase</keyword>
<dbReference type="SMART" id="SM00387">
    <property type="entry name" value="HATPase_c"/>
    <property type="match status" value="1"/>
</dbReference>
<dbReference type="PATRIC" id="fig|292563.3.peg.402"/>
<dbReference type="InterPro" id="IPR003661">
    <property type="entry name" value="HisK_dim/P_dom"/>
</dbReference>
<organism evidence="9 10">
    <name type="scientific">Cyanobacterium stanieri (strain ATCC 29140 / PCC 7202)</name>
    <dbReference type="NCBI Taxonomy" id="292563"/>
    <lineage>
        <taxon>Bacteria</taxon>
        <taxon>Bacillati</taxon>
        <taxon>Cyanobacteriota</taxon>
        <taxon>Cyanophyceae</taxon>
        <taxon>Oscillatoriophycideae</taxon>
        <taxon>Chroococcales</taxon>
        <taxon>Geminocystaceae</taxon>
        <taxon>Cyanobacterium</taxon>
    </lineage>
</organism>
<dbReference type="PANTHER" id="PTHR43547">
    <property type="entry name" value="TWO-COMPONENT HISTIDINE KINASE"/>
    <property type="match status" value="1"/>
</dbReference>
<dbReference type="InterPro" id="IPR005467">
    <property type="entry name" value="His_kinase_dom"/>
</dbReference>
<evidence type="ECO:0000313" key="9">
    <source>
        <dbReference type="EMBL" id="AFZ46365.1"/>
    </source>
</evidence>
<dbReference type="SMART" id="SM00388">
    <property type="entry name" value="HisKA"/>
    <property type="match status" value="1"/>
</dbReference>
<dbReference type="Pfam" id="PF02518">
    <property type="entry name" value="HATPase_c"/>
    <property type="match status" value="1"/>
</dbReference>
<sequence>MKNYTILVVDDEPDNFDVIETFLSEENYNLHYAFNGYDGIACLEDVQPDLILLDVMMPELDGIEVCRQIKDRPKWKSIPIIMVTALNSKEDLSHCLKSGADDFIGKPVNSVELKARVKSMLRIKAQYDQISGFSVLQRNTINILAENIRQLTGNIAISLSHELNTPLNGIMGILGILKADFDNLDREEISELLDFAQLSANNLVNVSKRFLVFLELEISNYNPDRQISIKGECPFSTSMVTSLTQTLAEKSDRSEDLVFDIEEAQVEIQEKYLCIIVKELVSNALKFSQKNTKVTISSQIKNNQLQISIDNYGRGMTPEQIGQIGTFIQFNRNKYQQEGIGIGLKLVQIITKACGGTMQVSSIAGERIRVTVSLPAVAH</sequence>
<dbReference type="Proteomes" id="UP000010483">
    <property type="component" value="Chromosome"/>
</dbReference>
<keyword evidence="5" id="KW-0902">Two-component regulatory system</keyword>
<dbReference type="SUPFAM" id="SSF52172">
    <property type="entry name" value="CheY-like"/>
    <property type="match status" value="1"/>
</dbReference>
<dbReference type="Gene3D" id="1.10.287.130">
    <property type="match status" value="1"/>
</dbReference>
<evidence type="ECO:0000256" key="6">
    <source>
        <dbReference type="PROSITE-ProRule" id="PRU00169"/>
    </source>
</evidence>
<evidence type="ECO:0000256" key="2">
    <source>
        <dbReference type="ARBA" id="ARBA00012438"/>
    </source>
</evidence>
<keyword evidence="4 9" id="KW-0808">Transferase</keyword>
<dbReference type="HOGENOM" id="CLU_000445_114_72_3"/>
<comment type="catalytic activity">
    <reaction evidence="1">
        <text>ATP + protein L-histidine = ADP + protein N-phospho-L-histidine.</text>
        <dbReference type="EC" id="2.7.13.3"/>
    </reaction>
</comment>
<evidence type="ECO:0000259" key="7">
    <source>
        <dbReference type="PROSITE" id="PS50109"/>
    </source>
</evidence>
<dbReference type="InterPro" id="IPR003594">
    <property type="entry name" value="HATPase_dom"/>
</dbReference>
<dbReference type="InterPro" id="IPR011006">
    <property type="entry name" value="CheY-like_superfamily"/>
</dbReference>
<evidence type="ECO:0000256" key="5">
    <source>
        <dbReference type="ARBA" id="ARBA00023012"/>
    </source>
</evidence>
<dbReference type="GO" id="GO:0000155">
    <property type="term" value="F:phosphorelay sensor kinase activity"/>
    <property type="evidence" value="ECO:0007669"/>
    <property type="project" value="InterPro"/>
</dbReference>
<accession>K9YIY6</accession>
<dbReference type="SUPFAM" id="SSF47384">
    <property type="entry name" value="Homodimeric domain of signal transducing histidine kinase"/>
    <property type="match status" value="1"/>
</dbReference>